<feature type="domain" description="Competence protein CoiA-like N-terminal" evidence="2">
    <location>
        <begin position="15"/>
        <end position="53"/>
    </location>
</feature>
<gene>
    <name evidence="3" type="ORF">G6R28_03830</name>
</gene>
<accession>A0ABS5QU66</accession>
<dbReference type="InterPro" id="IPR010330">
    <property type="entry name" value="CoiA_nuc"/>
</dbReference>
<dbReference type="EMBL" id="JAAMFJ010000002">
    <property type="protein sequence ID" value="MBS9336362.1"/>
    <property type="molecule type" value="Genomic_DNA"/>
</dbReference>
<protein>
    <recommendedName>
        <fullName evidence="5">Competence protein</fullName>
    </recommendedName>
</protein>
<keyword evidence="4" id="KW-1185">Reference proteome</keyword>
<sequence>MLIAVTIRNDYCLAEKAKKNEIYLCPSCRGPVRLKQGEEKIAHFAHVSNKDCQGFSEGESPEHLAGKLALYRYFLGKVPVQVEPVLQSIDQRPDLLVGRPGNQVAIEYQCSPLSKADLASRNAGYARLGIRVWWLLGPNYYKKHLSVATICRFWVAERLWYYLPEGGFVRESRFARADFKKRRSEKVTLKDPLFLEKTGLADWSAVFQRDREDGGVRLAPLDVDRQRTKLSLQLAREQIDARVVGYLYERGQRVDQLPANLLSGTAFGLKVANWQYRLTVYLLLERAGQQGLTKEQLGQRMERYFYPGYDGQKAVLEEFLEELQHANCLAFNREKVFIKSPLSFKD</sequence>
<dbReference type="Proteomes" id="UP000735205">
    <property type="component" value="Unassembled WGS sequence"/>
</dbReference>
<dbReference type="RefSeq" id="WP_213792923.1">
    <property type="nucleotide sequence ID" value="NZ_JAAMFJ010000002.1"/>
</dbReference>
<dbReference type="Pfam" id="PF06054">
    <property type="entry name" value="CoiA_nuc"/>
    <property type="match status" value="1"/>
</dbReference>
<organism evidence="3 4">
    <name type="scientific">Fructobacillus papyrifericola</name>
    <dbReference type="NCBI Taxonomy" id="2713172"/>
    <lineage>
        <taxon>Bacteria</taxon>
        <taxon>Bacillati</taxon>
        <taxon>Bacillota</taxon>
        <taxon>Bacilli</taxon>
        <taxon>Lactobacillales</taxon>
        <taxon>Lactobacillaceae</taxon>
        <taxon>Fructobacillus</taxon>
    </lineage>
</organism>
<evidence type="ECO:0008006" key="5">
    <source>
        <dbReference type="Google" id="ProtNLM"/>
    </source>
</evidence>
<proteinExistence type="predicted"/>
<name>A0ABS5QU66_9LACO</name>
<evidence type="ECO:0000313" key="3">
    <source>
        <dbReference type="EMBL" id="MBS9336362.1"/>
    </source>
</evidence>
<evidence type="ECO:0000313" key="4">
    <source>
        <dbReference type="Proteomes" id="UP000735205"/>
    </source>
</evidence>
<reference evidence="3 4" key="1">
    <citation type="submission" date="2020-02" db="EMBL/GenBank/DDBJ databases">
        <title>Fructobacillus sp. isolated from paper mulberry of Taiwan.</title>
        <authorList>
            <person name="Lin S.-T."/>
        </authorList>
    </citation>
    <scope>NUCLEOTIDE SEQUENCE [LARGE SCALE GENOMIC DNA]</scope>
    <source>
        <strain evidence="3 4">M1-21</strain>
    </source>
</reference>
<feature type="domain" description="Competence protein CoiA nuclease-like" evidence="1">
    <location>
        <begin position="59"/>
        <end position="144"/>
    </location>
</feature>
<comment type="caution">
    <text evidence="3">The sequence shown here is derived from an EMBL/GenBank/DDBJ whole genome shotgun (WGS) entry which is preliminary data.</text>
</comment>
<evidence type="ECO:0000259" key="1">
    <source>
        <dbReference type="Pfam" id="PF06054"/>
    </source>
</evidence>
<dbReference type="InterPro" id="IPR057253">
    <property type="entry name" value="CoiA-like_N"/>
</dbReference>
<dbReference type="Pfam" id="PF25164">
    <property type="entry name" value="CoiA_N"/>
    <property type="match status" value="1"/>
</dbReference>
<evidence type="ECO:0000259" key="2">
    <source>
        <dbReference type="Pfam" id="PF25164"/>
    </source>
</evidence>